<dbReference type="Gene3D" id="1.25.40.10">
    <property type="entry name" value="Tetratricopeptide repeat domain"/>
    <property type="match status" value="1"/>
</dbReference>
<dbReference type="PANTHER" id="PTHR11102:SF160">
    <property type="entry name" value="ERAD-ASSOCIATED E3 UBIQUITIN-PROTEIN LIGASE COMPONENT HRD3"/>
    <property type="match status" value="1"/>
</dbReference>
<proteinExistence type="predicted"/>
<reference evidence="2" key="1">
    <citation type="submission" date="2018-10" db="EMBL/GenBank/DDBJ databases">
        <title>Hidden diversity of soil giant viruses.</title>
        <authorList>
            <person name="Schulz F."/>
            <person name="Alteio L."/>
            <person name="Goudeau D."/>
            <person name="Ryan E.M."/>
            <person name="Malmstrom R.R."/>
            <person name="Blanchard J."/>
            <person name="Woyke T."/>
        </authorList>
    </citation>
    <scope>NUCLEOTIDE SEQUENCE</scope>
    <source>
        <strain evidence="2">HYV1</strain>
    </source>
</reference>
<feature type="coiled-coil region" evidence="1">
    <location>
        <begin position="270"/>
        <end position="325"/>
    </location>
</feature>
<accession>A0A3G5AAI7</accession>
<dbReference type="InterPro" id="IPR006597">
    <property type="entry name" value="Sel1-like"/>
</dbReference>
<evidence type="ECO:0000256" key="1">
    <source>
        <dbReference type="SAM" id="Coils"/>
    </source>
</evidence>
<dbReference type="InterPro" id="IPR050767">
    <property type="entry name" value="Sel1_AlgK"/>
</dbReference>
<gene>
    <name evidence="2" type="ORF">Hyperionvirus20_33</name>
</gene>
<dbReference type="SUPFAM" id="SSF81901">
    <property type="entry name" value="HCP-like"/>
    <property type="match status" value="1"/>
</dbReference>
<keyword evidence="1" id="KW-0175">Coiled coil</keyword>
<sequence length="338" mass="39507">MKTMDTLLNETLKGNTKSISRVRRAFDYDGTYFLDKDLYENRELMMSFFKRNLDNHNAQNLYSENIINSNQNSQDEAIRLLKLSIDSGNVDAIWNLGTIQYRKDNKKDALKLWKLATEKGSAYGQYKMACIYENGGEVEKNLFEAFRLCKLSAEQDNADAQYKLGCMYYYGKGTDSRNHSEAAKWFKLAADQNHYVALNSLAYLHSYGYGVEKSQLEAIKYYNIAYKQHRHYHELQPLREKSMPHGYLEQELKDYTLELSEIVPKLGSKIDTLESQLSTLTQDNKILQDKLETIESKNIDNTLRINHLQRKLDRLSNKLKESLFDKLKLYFASFDCFR</sequence>
<dbReference type="EMBL" id="MK072402">
    <property type="protein sequence ID" value="AYV84255.1"/>
    <property type="molecule type" value="Genomic_DNA"/>
</dbReference>
<organism evidence="2">
    <name type="scientific">Hyperionvirus sp</name>
    <dbReference type="NCBI Taxonomy" id="2487770"/>
    <lineage>
        <taxon>Viruses</taxon>
        <taxon>Varidnaviria</taxon>
        <taxon>Bamfordvirae</taxon>
        <taxon>Nucleocytoviricota</taxon>
        <taxon>Megaviricetes</taxon>
        <taxon>Imitervirales</taxon>
        <taxon>Mimiviridae</taxon>
        <taxon>Klosneuvirinae</taxon>
    </lineage>
</organism>
<dbReference type="SMART" id="SM00671">
    <property type="entry name" value="SEL1"/>
    <property type="match status" value="4"/>
</dbReference>
<protein>
    <recommendedName>
        <fullName evidence="3">Sel1 repeat family protein</fullName>
    </recommendedName>
</protein>
<dbReference type="PANTHER" id="PTHR11102">
    <property type="entry name" value="SEL-1-LIKE PROTEIN"/>
    <property type="match status" value="1"/>
</dbReference>
<evidence type="ECO:0008006" key="3">
    <source>
        <dbReference type="Google" id="ProtNLM"/>
    </source>
</evidence>
<dbReference type="Pfam" id="PF08238">
    <property type="entry name" value="Sel1"/>
    <property type="match status" value="4"/>
</dbReference>
<evidence type="ECO:0000313" key="2">
    <source>
        <dbReference type="EMBL" id="AYV84255.1"/>
    </source>
</evidence>
<dbReference type="InterPro" id="IPR011990">
    <property type="entry name" value="TPR-like_helical_dom_sf"/>
</dbReference>
<name>A0A3G5AAI7_9VIRU</name>